<name>A0A2D2D0L0_METT3</name>
<dbReference type="EMBL" id="CP023737">
    <property type="protein sequence ID" value="ATQ68541.1"/>
    <property type="molecule type" value="Genomic_DNA"/>
</dbReference>
<keyword evidence="2" id="KW-1185">Reference proteome</keyword>
<dbReference type="RefSeq" id="WP_003613302.1">
    <property type="nucleotide sequence ID" value="NZ_ADVE02000001.1"/>
</dbReference>
<evidence type="ECO:0000313" key="2">
    <source>
        <dbReference type="Proteomes" id="UP000230709"/>
    </source>
</evidence>
<dbReference type="AlphaFoldDB" id="A0A2D2D0L0"/>
<dbReference type="InterPro" id="IPR009354">
    <property type="entry name" value="Usg"/>
</dbReference>
<proteinExistence type="predicted"/>
<protein>
    <submittedName>
        <fullName evidence="1">Protein usg</fullName>
    </submittedName>
</protein>
<gene>
    <name evidence="1" type="ORF">CQW49_12110</name>
</gene>
<evidence type="ECO:0000313" key="1">
    <source>
        <dbReference type="EMBL" id="ATQ68541.1"/>
    </source>
</evidence>
<dbReference type="KEGG" id="mtw:CQW49_12110"/>
<organism evidence="1 2">
    <name type="scientific">Methylosinus trichosporium (strain ATCC 35070 / NCIMB 11131 / UNIQEM 75 / OB3b)</name>
    <dbReference type="NCBI Taxonomy" id="595536"/>
    <lineage>
        <taxon>Bacteria</taxon>
        <taxon>Pseudomonadati</taxon>
        <taxon>Pseudomonadota</taxon>
        <taxon>Alphaproteobacteria</taxon>
        <taxon>Hyphomicrobiales</taxon>
        <taxon>Methylocystaceae</taxon>
        <taxon>Methylosinus</taxon>
    </lineage>
</organism>
<reference evidence="2" key="1">
    <citation type="submission" date="2017-10" db="EMBL/GenBank/DDBJ databases">
        <title>Completed PacBio SMRT sequence of Methylosinus trichosporium OB3b reveals presence of a third large plasmid.</title>
        <authorList>
            <person name="Charles T.C."/>
            <person name="Lynch M.D.J."/>
            <person name="Heil J.R."/>
            <person name="Cheng J."/>
        </authorList>
    </citation>
    <scope>NUCLEOTIDE SEQUENCE [LARGE SCALE GENOMIC DNA]</scope>
    <source>
        <strain evidence="2">OB3b</strain>
    </source>
</reference>
<accession>A0A2D2D0L0</accession>
<dbReference type="Pfam" id="PF06233">
    <property type="entry name" value="Usg"/>
    <property type="match status" value="1"/>
</dbReference>
<dbReference type="Proteomes" id="UP000230709">
    <property type="component" value="Chromosome"/>
</dbReference>
<sequence length="89" mass="10490">MASRDFRKMLEGYGLTTANIYYRLPDHPAIVQSYIWQEYDLQPSFPQLRKFLAFWEKSLDGRLHSVHVAHSGLIKPAEFSLVDKEFHLH</sequence>